<evidence type="ECO:0000313" key="14">
    <source>
        <dbReference type="Proteomes" id="UP000017819"/>
    </source>
</evidence>
<evidence type="ECO:0000256" key="6">
    <source>
        <dbReference type="ARBA" id="ARBA00023136"/>
    </source>
</evidence>
<evidence type="ECO:0000256" key="4">
    <source>
        <dbReference type="ARBA" id="ARBA00022692"/>
    </source>
</evidence>
<dbReference type="PATRIC" id="fig|631454.5.peg.2543"/>
<evidence type="ECO:0000256" key="3">
    <source>
        <dbReference type="ARBA" id="ARBA00022475"/>
    </source>
</evidence>
<dbReference type="InterPro" id="IPR022249">
    <property type="entry name" value="DUF3772"/>
</dbReference>
<feature type="transmembrane region" description="Helical" evidence="8">
    <location>
        <begin position="319"/>
        <end position="342"/>
    </location>
</feature>
<dbReference type="GO" id="GO:0005886">
    <property type="term" value="C:plasma membrane"/>
    <property type="evidence" value="ECO:0007669"/>
    <property type="project" value="UniProtKB-SubCell"/>
</dbReference>
<dbReference type="GO" id="GO:0008381">
    <property type="term" value="F:mechanosensitive monoatomic ion channel activity"/>
    <property type="evidence" value="ECO:0007669"/>
    <property type="project" value="UniProtKB-ARBA"/>
</dbReference>
<dbReference type="InterPro" id="IPR011066">
    <property type="entry name" value="MscS_channel_C_sf"/>
</dbReference>
<dbReference type="InterPro" id="IPR011014">
    <property type="entry name" value="MscS_channel_TM-2"/>
</dbReference>
<evidence type="ECO:0000256" key="8">
    <source>
        <dbReference type="SAM" id="Phobius"/>
    </source>
</evidence>
<feature type="chain" id="PRO_5004726893" evidence="9">
    <location>
        <begin position="27"/>
        <end position="849"/>
    </location>
</feature>
<dbReference type="RefSeq" id="WP_023432703.1">
    <property type="nucleotide sequence ID" value="NZ_AWXZ01000035.1"/>
</dbReference>
<feature type="signal peptide" evidence="9">
    <location>
        <begin position="1"/>
        <end position="26"/>
    </location>
</feature>
<feature type="transmembrane region" description="Helical" evidence="8">
    <location>
        <begin position="555"/>
        <end position="578"/>
    </location>
</feature>
<organism evidence="13 14">
    <name type="scientific">Lutibaculum baratangense AMV1</name>
    <dbReference type="NCBI Taxonomy" id="631454"/>
    <lineage>
        <taxon>Bacteria</taxon>
        <taxon>Pseudomonadati</taxon>
        <taxon>Pseudomonadota</taxon>
        <taxon>Alphaproteobacteria</taxon>
        <taxon>Hyphomicrobiales</taxon>
        <taxon>Tepidamorphaceae</taxon>
        <taxon>Lutibaculum</taxon>
    </lineage>
</organism>
<comment type="subcellular location">
    <subcellularLocation>
        <location evidence="1">Cell membrane</location>
        <topology evidence="1">Multi-pass membrane protein</topology>
    </subcellularLocation>
</comment>
<keyword evidence="3" id="KW-1003">Cell membrane</keyword>
<dbReference type="PANTHER" id="PTHR30347">
    <property type="entry name" value="POTASSIUM CHANNEL RELATED"/>
    <property type="match status" value="1"/>
</dbReference>
<dbReference type="Pfam" id="PF21082">
    <property type="entry name" value="MS_channel_3rd"/>
    <property type="match status" value="1"/>
</dbReference>
<name>V4RLK4_9HYPH</name>
<dbReference type="Gene3D" id="3.30.70.100">
    <property type="match status" value="1"/>
</dbReference>
<accession>V4RLK4</accession>
<keyword evidence="5 8" id="KW-1133">Transmembrane helix</keyword>
<evidence type="ECO:0000313" key="13">
    <source>
        <dbReference type="EMBL" id="ESR24125.1"/>
    </source>
</evidence>
<dbReference type="InterPro" id="IPR049278">
    <property type="entry name" value="MS_channel_C"/>
</dbReference>
<dbReference type="AlphaFoldDB" id="V4RLK4"/>
<dbReference type="STRING" id="631454.N177_2574"/>
<feature type="domain" description="Mechanosensitive ion channel MscS" evidence="10">
    <location>
        <begin position="655"/>
        <end position="721"/>
    </location>
</feature>
<evidence type="ECO:0000259" key="11">
    <source>
        <dbReference type="Pfam" id="PF12607"/>
    </source>
</evidence>
<dbReference type="Pfam" id="PF12607">
    <property type="entry name" value="DUF3772"/>
    <property type="match status" value="1"/>
</dbReference>
<dbReference type="SUPFAM" id="SSF50182">
    <property type="entry name" value="Sm-like ribonucleoproteins"/>
    <property type="match status" value="1"/>
</dbReference>
<dbReference type="EMBL" id="AWXZ01000035">
    <property type="protein sequence ID" value="ESR24125.1"/>
    <property type="molecule type" value="Genomic_DNA"/>
</dbReference>
<feature type="transmembrane region" description="Helical" evidence="8">
    <location>
        <begin position="615"/>
        <end position="632"/>
    </location>
</feature>
<feature type="region of interest" description="Disordered" evidence="7">
    <location>
        <begin position="36"/>
        <end position="66"/>
    </location>
</feature>
<comment type="caution">
    <text evidence="13">The sequence shown here is derived from an EMBL/GenBank/DDBJ whole genome shotgun (WGS) entry which is preliminary data.</text>
</comment>
<sequence length="849" mass="91938">MTRRQPLRLAFLCVLAFVVSVVAALAQPLPDIVTRGGQAQPEATEEAEPRPQPSEPMTGTSLDSVVDPNRANARADEWRARLQVISDRLTGEELGEEGLATLRAEVESIAANARAQEARLEPQLQAVRARLDQLGAAPDDPAEEPRELRERRLAEQGELTRTDAALRNIRLVAVQGEQLALDISATRRARMTERLTAQGPSALSPTLWSEVVQDGARGVEELVDLVVETGGVAWERLAAGPFVALGLSLGMVVFGLRLVRGLKARYGVVDLEGEEASASRKLLRAALITLSIGVLPNLLLVALFVILESYVVLPDRATGLLRGLFVGIGTVVFVFALARALLEPNSPRWRVLRLSDRAAHRMSVYVTAVGCVLGGSIFLQVLNDVLVATVSLDIARRVVTAFLIMFFFIMALRRLAMEWTDGGGAEADRDQGPWAVILLTVLWAVLAVIAAALVLGYVPLASFLAVQLVFAVSMLALLWLALGVTDDLITNFVRPGQRIGHALQAGFGLTSSGVRQVAVLVSGIVRLSLIVFTGMLILLPWGFEADRWTAWLRAAFFGFKVGEVTISISAILTALLLLGGGMVATRAIQNWLGNNYLPNTRLDVGMRNSIRTMSGYVGVIAAAVFAFSYVGLNLENVALLAGALSVGIGFGLQSIVNNFVSGLILLTERPIKEGDWIVVGPEQGYVSKISIRATEIETFDRGTVIVPNSDLITGTVKNWTHSSMIGRVDVSVTVAYDTPTEKVREAILDVTREHASILSYPEPAVLLMDFAERGMTFRLWAFIGDINNVFTVASDLRFEIERRFREEGIVIPLPRRDLTIRGIDRIEAALAGRQARPEATGSASEDGAT</sequence>
<keyword evidence="6 8" id="KW-0472">Membrane</keyword>
<gene>
    <name evidence="13" type="ORF">N177_2574</name>
</gene>
<dbReference type="OrthoDB" id="9799209at2"/>
<feature type="domain" description="DUF3772" evidence="11">
    <location>
        <begin position="167"/>
        <end position="226"/>
    </location>
</feature>
<evidence type="ECO:0000259" key="12">
    <source>
        <dbReference type="Pfam" id="PF21082"/>
    </source>
</evidence>
<feature type="transmembrane region" description="Helical" evidence="8">
    <location>
        <begin position="363"/>
        <end position="382"/>
    </location>
</feature>
<keyword evidence="14" id="KW-1185">Reference proteome</keyword>
<keyword evidence="4 8" id="KW-0812">Transmembrane</keyword>
<keyword evidence="9" id="KW-0732">Signal</keyword>
<feature type="transmembrane region" description="Helical" evidence="8">
    <location>
        <begin position="433"/>
        <end position="458"/>
    </location>
</feature>
<feature type="domain" description="Mechanosensitive ion channel MscS C-terminal" evidence="12">
    <location>
        <begin position="728"/>
        <end position="811"/>
    </location>
</feature>
<feature type="transmembrane region" description="Helical" evidence="8">
    <location>
        <begin position="464"/>
        <end position="484"/>
    </location>
</feature>
<evidence type="ECO:0000256" key="1">
    <source>
        <dbReference type="ARBA" id="ARBA00004651"/>
    </source>
</evidence>
<evidence type="ECO:0000259" key="10">
    <source>
        <dbReference type="Pfam" id="PF00924"/>
    </source>
</evidence>
<dbReference type="InterPro" id="IPR006685">
    <property type="entry name" value="MscS_channel_2nd"/>
</dbReference>
<dbReference type="InterPro" id="IPR010920">
    <property type="entry name" value="LSM_dom_sf"/>
</dbReference>
<evidence type="ECO:0000256" key="9">
    <source>
        <dbReference type="SAM" id="SignalP"/>
    </source>
</evidence>
<proteinExistence type="inferred from homology"/>
<comment type="similarity">
    <text evidence="2">Belongs to the MscS (TC 1.A.23) family.</text>
</comment>
<dbReference type="Gene3D" id="2.30.30.60">
    <property type="match status" value="1"/>
</dbReference>
<feature type="transmembrane region" description="Helical" evidence="8">
    <location>
        <begin position="237"/>
        <end position="256"/>
    </location>
</feature>
<dbReference type="SUPFAM" id="SSF82861">
    <property type="entry name" value="Mechanosensitive channel protein MscS (YggB), transmembrane region"/>
    <property type="match status" value="1"/>
</dbReference>
<feature type="transmembrane region" description="Helical" evidence="8">
    <location>
        <begin position="638"/>
        <end position="666"/>
    </location>
</feature>
<protein>
    <submittedName>
        <fullName evidence="13">Potassium efflux system KefA protein</fullName>
    </submittedName>
</protein>
<evidence type="ECO:0000256" key="7">
    <source>
        <dbReference type="SAM" id="MobiDB-lite"/>
    </source>
</evidence>
<dbReference type="SUPFAM" id="SSF82689">
    <property type="entry name" value="Mechanosensitive channel protein MscS (YggB), C-terminal domain"/>
    <property type="match status" value="1"/>
</dbReference>
<dbReference type="eggNOG" id="COG3264">
    <property type="taxonomic scope" value="Bacteria"/>
</dbReference>
<dbReference type="Pfam" id="PF00924">
    <property type="entry name" value="MS_channel_2nd"/>
    <property type="match status" value="1"/>
</dbReference>
<evidence type="ECO:0000256" key="5">
    <source>
        <dbReference type="ARBA" id="ARBA00022989"/>
    </source>
</evidence>
<feature type="transmembrane region" description="Helical" evidence="8">
    <location>
        <begin position="517"/>
        <end position="543"/>
    </location>
</feature>
<dbReference type="InterPro" id="IPR052702">
    <property type="entry name" value="MscS-like_channel"/>
</dbReference>
<dbReference type="Proteomes" id="UP000017819">
    <property type="component" value="Unassembled WGS sequence"/>
</dbReference>
<dbReference type="Gene3D" id="1.10.287.1260">
    <property type="match status" value="1"/>
</dbReference>
<dbReference type="PANTHER" id="PTHR30347:SF9">
    <property type="entry name" value="MINICONDUCTANCE MECHANOSENSITIVE CHANNEL MSCM"/>
    <property type="match status" value="1"/>
</dbReference>
<dbReference type="InterPro" id="IPR023408">
    <property type="entry name" value="MscS_beta-dom_sf"/>
</dbReference>
<feature type="transmembrane region" description="Helical" evidence="8">
    <location>
        <begin position="285"/>
        <end position="307"/>
    </location>
</feature>
<evidence type="ECO:0000256" key="2">
    <source>
        <dbReference type="ARBA" id="ARBA00008017"/>
    </source>
</evidence>
<feature type="transmembrane region" description="Helical" evidence="8">
    <location>
        <begin position="394"/>
        <end position="412"/>
    </location>
</feature>
<reference evidence="13 14" key="1">
    <citation type="journal article" date="2014" name="Genome Announc.">
        <title>Draft Genome Sequence of Lutibaculum baratangense Strain AMV1T, Isolated from a Mud Volcano in Andamans, India.</title>
        <authorList>
            <person name="Singh A."/>
            <person name="Sreenivas A."/>
            <person name="Sathyanarayana Reddy G."/>
            <person name="Pinnaka A.K."/>
            <person name="Shivaji S."/>
        </authorList>
    </citation>
    <scope>NUCLEOTIDE SEQUENCE [LARGE SCALE GENOMIC DNA]</scope>
    <source>
        <strain evidence="13 14">AMV1</strain>
    </source>
</reference>